<evidence type="ECO:0000256" key="3">
    <source>
        <dbReference type="ARBA" id="ARBA00023125"/>
    </source>
</evidence>
<evidence type="ECO:0000256" key="2">
    <source>
        <dbReference type="ARBA" id="ARBA00023015"/>
    </source>
</evidence>
<reference evidence="7 8" key="1">
    <citation type="submission" date="2018-09" db="EMBL/GenBank/DDBJ databases">
        <title>A high-quality reference genome of wild soybean provides a powerful tool to mine soybean genomes.</title>
        <authorList>
            <person name="Xie M."/>
            <person name="Chung C.Y.L."/>
            <person name="Li M.-W."/>
            <person name="Wong F.-L."/>
            <person name="Chan T.-F."/>
            <person name="Lam H.-M."/>
        </authorList>
    </citation>
    <scope>NUCLEOTIDE SEQUENCE [LARGE SCALE GENOMIC DNA]</scope>
    <source>
        <strain evidence="8">cv. W05</strain>
        <tissue evidence="7">Hypocotyl of etiolated seedlings</tissue>
    </source>
</reference>
<dbReference type="Proteomes" id="UP000289340">
    <property type="component" value="Chromosome 20"/>
</dbReference>
<dbReference type="AlphaFoldDB" id="A0A445F6N7"/>
<dbReference type="SMR" id="A0A445F6N7"/>
<organism evidence="7 8">
    <name type="scientific">Glycine soja</name>
    <name type="common">Wild soybean</name>
    <dbReference type="NCBI Taxonomy" id="3848"/>
    <lineage>
        <taxon>Eukaryota</taxon>
        <taxon>Viridiplantae</taxon>
        <taxon>Streptophyta</taxon>
        <taxon>Embryophyta</taxon>
        <taxon>Tracheophyta</taxon>
        <taxon>Spermatophyta</taxon>
        <taxon>Magnoliopsida</taxon>
        <taxon>eudicotyledons</taxon>
        <taxon>Gunneridae</taxon>
        <taxon>Pentapetalae</taxon>
        <taxon>rosids</taxon>
        <taxon>fabids</taxon>
        <taxon>Fabales</taxon>
        <taxon>Fabaceae</taxon>
        <taxon>Papilionoideae</taxon>
        <taxon>50 kb inversion clade</taxon>
        <taxon>NPAAA clade</taxon>
        <taxon>indigoferoid/millettioid clade</taxon>
        <taxon>Phaseoleae</taxon>
        <taxon>Glycine</taxon>
        <taxon>Glycine subgen. Soja</taxon>
    </lineage>
</organism>
<feature type="domain" description="NAC" evidence="6">
    <location>
        <begin position="19"/>
        <end position="168"/>
    </location>
</feature>
<keyword evidence="8" id="KW-1185">Reference proteome</keyword>
<dbReference type="GO" id="GO:0005634">
    <property type="term" value="C:nucleus"/>
    <property type="evidence" value="ECO:0007669"/>
    <property type="project" value="UniProtKB-SubCell"/>
</dbReference>
<dbReference type="InterPro" id="IPR036093">
    <property type="entry name" value="NAC_dom_sf"/>
</dbReference>
<keyword evidence="4" id="KW-0804">Transcription</keyword>
<comment type="subcellular location">
    <subcellularLocation>
        <location evidence="1">Nucleus</location>
    </subcellularLocation>
</comment>
<dbReference type="EMBL" id="QZWG01000020">
    <property type="protein sequence ID" value="RZB44434.1"/>
    <property type="molecule type" value="Genomic_DNA"/>
</dbReference>
<dbReference type="Pfam" id="PF02365">
    <property type="entry name" value="NAM"/>
    <property type="match status" value="1"/>
</dbReference>
<keyword evidence="5" id="KW-0539">Nucleus</keyword>
<evidence type="ECO:0000256" key="4">
    <source>
        <dbReference type="ARBA" id="ARBA00023163"/>
    </source>
</evidence>
<dbReference type="Gramene" id="XM_028365415.1">
    <property type="protein sequence ID" value="XP_028221216.1"/>
    <property type="gene ID" value="LOC114402744"/>
</dbReference>
<dbReference type="FunFam" id="2.170.150.80:FF:000003">
    <property type="entry name" value="NAC domain-containing protein"/>
    <property type="match status" value="1"/>
</dbReference>
<evidence type="ECO:0000259" key="6">
    <source>
        <dbReference type="PROSITE" id="PS51005"/>
    </source>
</evidence>
<evidence type="ECO:0000256" key="5">
    <source>
        <dbReference type="ARBA" id="ARBA00023242"/>
    </source>
</evidence>
<proteinExistence type="predicted"/>
<dbReference type="SUPFAM" id="SSF101941">
    <property type="entry name" value="NAC domain"/>
    <property type="match status" value="1"/>
</dbReference>
<protein>
    <submittedName>
        <fullName evidence="7">NAC domain-containing protein 30</fullName>
    </submittedName>
</protein>
<keyword evidence="2" id="KW-0805">Transcription regulation</keyword>
<keyword evidence="3" id="KW-0238">DNA-binding</keyword>
<accession>A0A445F6N7</accession>
<evidence type="ECO:0000313" key="7">
    <source>
        <dbReference type="EMBL" id="RZB44434.1"/>
    </source>
</evidence>
<dbReference type="PANTHER" id="PTHR31744:SF211">
    <property type="entry name" value="OS04G0691300 PROTEIN"/>
    <property type="match status" value="1"/>
</dbReference>
<name>A0A445F6N7_GLYSO</name>
<comment type="caution">
    <text evidence="7">The sequence shown here is derived from an EMBL/GenBank/DDBJ whole genome shotgun (WGS) entry which is preliminary data.</text>
</comment>
<dbReference type="PROSITE" id="PS51005">
    <property type="entry name" value="NAC"/>
    <property type="match status" value="1"/>
</dbReference>
<evidence type="ECO:0000313" key="8">
    <source>
        <dbReference type="Proteomes" id="UP000289340"/>
    </source>
</evidence>
<evidence type="ECO:0000256" key="1">
    <source>
        <dbReference type="ARBA" id="ARBA00004123"/>
    </source>
</evidence>
<sequence length="341" mass="39195">MTLAPIPERSSSIDMESCVPPGFRFHPTEEELVGYYLKRKINSLKIDLDVIVEIDLYKMEPWDIQDRCKLGYEQQNEWYFFSHKDKKYPTGTRTNRATAAGFWKATGRDKAVMSKNRIIGMRKTLVFYKGRAPNGRKTDWIMHEYRHQTSEHGPPQEEGWVVCRAFRKPSPSHRQGFDPWCSTSSQQQHFFRDQIQSYARPLSIADILNETNNVPHPVEGTSFSHSFNSDNQQHLNNIISNQTAIIMDKQLLELPQLDSPTASLAIKECNQQQHNGLTNEEYCSDERSNSSAQGIDWKSFDNLFGSQLSDNAAYFSHPNLPLVMPHNHDQASHILGCFPDS</sequence>
<dbReference type="Gene3D" id="2.170.150.80">
    <property type="entry name" value="NAC domain"/>
    <property type="match status" value="1"/>
</dbReference>
<gene>
    <name evidence="7" type="ORF">D0Y65_054419</name>
</gene>
<dbReference type="GO" id="GO:0006355">
    <property type="term" value="P:regulation of DNA-templated transcription"/>
    <property type="evidence" value="ECO:0007669"/>
    <property type="project" value="InterPro"/>
</dbReference>
<dbReference type="PANTHER" id="PTHR31744">
    <property type="entry name" value="PROTEIN CUP-SHAPED COTYLEDON 2-RELATED"/>
    <property type="match status" value="1"/>
</dbReference>
<dbReference type="InterPro" id="IPR003441">
    <property type="entry name" value="NAC-dom"/>
</dbReference>
<dbReference type="GO" id="GO:0003677">
    <property type="term" value="F:DNA binding"/>
    <property type="evidence" value="ECO:0007669"/>
    <property type="project" value="UniProtKB-KW"/>
</dbReference>